<dbReference type="GO" id="GO:0005737">
    <property type="term" value="C:cytoplasm"/>
    <property type="evidence" value="ECO:0007669"/>
    <property type="project" value="TreeGrafter"/>
</dbReference>
<dbReference type="PANTHER" id="PTHR13774">
    <property type="entry name" value="PHENAZINE BIOSYNTHESIS PROTEIN"/>
    <property type="match status" value="1"/>
</dbReference>
<dbReference type="PANTHER" id="PTHR13774:SF32">
    <property type="entry name" value="ANTISENSE-ENHANCING SEQUENCE 1"/>
    <property type="match status" value="1"/>
</dbReference>
<dbReference type="EMBL" id="JANAFB010000014">
    <property type="protein sequence ID" value="MCP3425856.1"/>
    <property type="molecule type" value="Genomic_DNA"/>
</dbReference>
<keyword evidence="3" id="KW-1185">Reference proteome</keyword>
<comment type="caution">
    <text evidence="2">The sequence shown here is derived from an EMBL/GenBank/DDBJ whole genome shotgun (WGS) entry which is preliminary data.</text>
</comment>
<sequence length="274" mass="29347">MTTLPFHEIDVFSTGPFTGNPLAVVADADDLGAEQMARIAAWTNFSETTFLLRPTRPGADYRVRIFTPHGELPFAGHPTLGTARAWLDLGHEPARGAEIVQECEAGLVPVRREGDLLSFATPPLLREGPLSAAEVEEVAALLELSADDVVAAAWGDNGPGWRILQLRDADAVRRAAVSSHDHGLKFGLVGLEPEGAETAYEVRAFAIGREDPVTGSLNGSIAQWLRGRGLVPARYTAAQGGQVGRAGRVEIHDDGREVWVGGRATVRVRGEIHV</sequence>
<dbReference type="Gene3D" id="3.10.310.10">
    <property type="entry name" value="Diaminopimelate Epimerase, Chain A, domain 1"/>
    <property type="match status" value="2"/>
</dbReference>
<dbReference type="NCBIfam" id="TIGR00654">
    <property type="entry name" value="PhzF_family"/>
    <property type="match status" value="1"/>
</dbReference>
<protein>
    <submittedName>
        <fullName evidence="2">PhzF family phenazine biosynthesis protein</fullName>
    </submittedName>
</protein>
<gene>
    <name evidence="2" type="ORF">NBM05_07515</name>
</gene>
<dbReference type="AlphaFoldDB" id="A0A9X2HAQ8"/>
<feature type="active site" evidence="1">
    <location>
        <position position="47"/>
    </location>
</feature>
<evidence type="ECO:0000313" key="2">
    <source>
        <dbReference type="EMBL" id="MCP3425856.1"/>
    </source>
</evidence>
<proteinExistence type="predicted"/>
<dbReference type="SUPFAM" id="SSF54506">
    <property type="entry name" value="Diaminopimelate epimerase-like"/>
    <property type="match status" value="1"/>
</dbReference>
<evidence type="ECO:0000256" key="1">
    <source>
        <dbReference type="PIRSR" id="PIRSR016184-1"/>
    </source>
</evidence>
<dbReference type="Pfam" id="PF02567">
    <property type="entry name" value="PhzC-PhzF"/>
    <property type="match status" value="1"/>
</dbReference>
<reference evidence="2" key="1">
    <citation type="submission" date="2022-06" db="EMBL/GenBank/DDBJ databases">
        <title>Rothia sp. isolated from sandalwood seedling.</title>
        <authorList>
            <person name="Tuikhar N."/>
            <person name="Kirdat K."/>
            <person name="Thorat V."/>
            <person name="Swetha P."/>
            <person name="Padma S."/>
            <person name="Sundararaj R."/>
            <person name="Yadav A."/>
        </authorList>
    </citation>
    <scope>NUCLEOTIDE SEQUENCE</scope>
    <source>
        <strain evidence="2">AR01</strain>
    </source>
</reference>
<name>A0A9X2HAQ8_9MICC</name>
<organism evidence="2 3">
    <name type="scientific">Rothia santali</name>
    <dbReference type="NCBI Taxonomy" id="2949643"/>
    <lineage>
        <taxon>Bacteria</taxon>
        <taxon>Bacillati</taxon>
        <taxon>Actinomycetota</taxon>
        <taxon>Actinomycetes</taxon>
        <taxon>Micrococcales</taxon>
        <taxon>Micrococcaceae</taxon>
        <taxon>Rothia</taxon>
    </lineage>
</organism>
<evidence type="ECO:0000313" key="3">
    <source>
        <dbReference type="Proteomes" id="UP001139502"/>
    </source>
</evidence>
<dbReference type="Proteomes" id="UP001139502">
    <property type="component" value="Unassembled WGS sequence"/>
</dbReference>
<accession>A0A9X2HAQ8</accession>
<dbReference type="GO" id="GO:0016853">
    <property type="term" value="F:isomerase activity"/>
    <property type="evidence" value="ECO:0007669"/>
    <property type="project" value="TreeGrafter"/>
</dbReference>
<dbReference type="RefSeq" id="WP_254166254.1">
    <property type="nucleotide sequence ID" value="NZ_JANAFB010000014.1"/>
</dbReference>
<dbReference type="PIRSF" id="PIRSF016184">
    <property type="entry name" value="PhzC_PhzF"/>
    <property type="match status" value="1"/>
</dbReference>
<dbReference type="InterPro" id="IPR003719">
    <property type="entry name" value="Phenazine_PhzF-like"/>
</dbReference>